<dbReference type="InterPro" id="IPR023696">
    <property type="entry name" value="Ureohydrolase_dom_sf"/>
</dbReference>
<dbReference type="SUPFAM" id="SSF52768">
    <property type="entry name" value="Arginase/deacetylase"/>
    <property type="match status" value="1"/>
</dbReference>
<proteinExistence type="predicted"/>
<keyword evidence="2" id="KW-1185">Reference proteome</keyword>
<protein>
    <submittedName>
        <fullName evidence="1">Putative histone deacetylase 11-like isoform X2</fullName>
    </submittedName>
</protein>
<dbReference type="Proteomes" id="UP000283509">
    <property type="component" value="Unassembled WGS sequence"/>
</dbReference>
<dbReference type="Gene3D" id="3.40.800.20">
    <property type="entry name" value="Histone deacetylase domain"/>
    <property type="match status" value="1"/>
</dbReference>
<evidence type="ECO:0000313" key="1">
    <source>
        <dbReference type="EMBL" id="ROT82690.1"/>
    </source>
</evidence>
<dbReference type="InterPro" id="IPR037138">
    <property type="entry name" value="His_deacetylse_dom_sf"/>
</dbReference>
<comment type="caution">
    <text evidence="1">The sequence shown here is derived from an EMBL/GenBank/DDBJ whole genome shotgun (WGS) entry which is preliminary data.</text>
</comment>
<dbReference type="AlphaFoldDB" id="A0A3R7PDF8"/>
<accession>A0A3R7PDF8</accession>
<reference evidence="1 2" key="2">
    <citation type="submission" date="2019-01" db="EMBL/GenBank/DDBJ databases">
        <title>The decoding of complex shrimp genome reveals the adaptation for benthos swimmer, frequently molting mechanism and breeding impact on genome.</title>
        <authorList>
            <person name="Sun Y."/>
            <person name="Gao Y."/>
            <person name="Yu Y."/>
        </authorList>
    </citation>
    <scope>NUCLEOTIDE SEQUENCE [LARGE SCALE GENOMIC DNA]</scope>
    <source>
        <tissue evidence="1">Muscle</tissue>
    </source>
</reference>
<dbReference type="OrthoDB" id="437693at2759"/>
<gene>
    <name evidence="1" type="ORF">C7M84_024166</name>
</gene>
<evidence type="ECO:0000313" key="2">
    <source>
        <dbReference type="Proteomes" id="UP000283509"/>
    </source>
</evidence>
<reference evidence="1 2" key="1">
    <citation type="submission" date="2018-04" db="EMBL/GenBank/DDBJ databases">
        <authorList>
            <person name="Zhang X."/>
            <person name="Yuan J."/>
            <person name="Li F."/>
            <person name="Xiang J."/>
        </authorList>
    </citation>
    <scope>NUCLEOTIDE SEQUENCE [LARGE SCALE GENOMIC DNA]</scope>
    <source>
        <tissue evidence="1">Muscle</tissue>
    </source>
</reference>
<dbReference type="EMBL" id="QCYY01000789">
    <property type="protein sequence ID" value="ROT82690.1"/>
    <property type="molecule type" value="Genomic_DNA"/>
</dbReference>
<organism evidence="1 2">
    <name type="scientific">Penaeus vannamei</name>
    <name type="common">Whiteleg shrimp</name>
    <name type="synonym">Litopenaeus vannamei</name>
    <dbReference type="NCBI Taxonomy" id="6689"/>
    <lineage>
        <taxon>Eukaryota</taxon>
        <taxon>Metazoa</taxon>
        <taxon>Ecdysozoa</taxon>
        <taxon>Arthropoda</taxon>
        <taxon>Crustacea</taxon>
        <taxon>Multicrustacea</taxon>
        <taxon>Malacostraca</taxon>
        <taxon>Eumalacostraca</taxon>
        <taxon>Eucarida</taxon>
        <taxon>Decapoda</taxon>
        <taxon>Dendrobranchiata</taxon>
        <taxon>Penaeoidea</taxon>
        <taxon>Penaeidae</taxon>
        <taxon>Penaeus</taxon>
    </lineage>
</organism>
<sequence length="133" mass="15119">MASVSPEDNTDNNAMPKELAAESKLYVDVGMECIPIVYRDEYNIRLLGMEKLHPFDAGKWGNVVKYLKKKKLLKDLKLVCPNEATETDLRFVHTASYLRSLKWSVNVAKITEVAPVALLPNMVVQKKVLKPFR</sequence>
<dbReference type="STRING" id="6689.A0A3R7PDF8"/>
<name>A0A3R7PDF8_PENVA</name>